<reference evidence="1 2" key="1">
    <citation type="submission" date="2019-09" db="EMBL/GenBank/DDBJ databases">
        <authorList>
            <person name="Chandra G."/>
            <person name="Truman W A."/>
        </authorList>
    </citation>
    <scope>NUCLEOTIDE SEQUENCE [LARGE SCALE GENOMIC DNA]</scope>
    <source>
        <strain evidence="1">PS691</strain>
    </source>
</reference>
<dbReference type="AlphaFoldDB" id="A0A5E7AJ30"/>
<proteinExistence type="predicted"/>
<dbReference type="SUPFAM" id="SSF53067">
    <property type="entry name" value="Actin-like ATPase domain"/>
    <property type="match status" value="1"/>
</dbReference>
<organism evidence="1 2">
    <name type="scientific">Pseudomonas fluorescens</name>
    <dbReference type="NCBI Taxonomy" id="294"/>
    <lineage>
        <taxon>Bacteria</taxon>
        <taxon>Pseudomonadati</taxon>
        <taxon>Pseudomonadota</taxon>
        <taxon>Gammaproteobacteria</taxon>
        <taxon>Pseudomonadales</taxon>
        <taxon>Pseudomonadaceae</taxon>
        <taxon>Pseudomonas</taxon>
    </lineage>
</organism>
<accession>A0A5E7AJ30</accession>
<protein>
    <recommendedName>
        <fullName evidence="3">Chaperone protein DnaK</fullName>
    </recommendedName>
</protein>
<dbReference type="EMBL" id="CABVHQ010000006">
    <property type="protein sequence ID" value="VVN78475.1"/>
    <property type="molecule type" value="Genomic_DNA"/>
</dbReference>
<name>A0A5E7AJ30_PSEFL</name>
<evidence type="ECO:0000313" key="2">
    <source>
        <dbReference type="Proteomes" id="UP000337909"/>
    </source>
</evidence>
<dbReference type="InterPro" id="IPR043129">
    <property type="entry name" value="ATPase_NBD"/>
</dbReference>
<evidence type="ECO:0000313" key="1">
    <source>
        <dbReference type="EMBL" id="VVN78475.1"/>
    </source>
</evidence>
<gene>
    <name evidence="1" type="ORF">PS691_00891</name>
</gene>
<sequence length="93" mass="9952">MGRRPSHTHLALAAESFMRTFQQLLAQVSTEVQKYTSVLFLTGGMSLEPYVIEAVKQAFPQCDIAPSGASLGVVDGLSVYASLTQDVPVPEPA</sequence>
<evidence type="ECO:0008006" key="3">
    <source>
        <dbReference type="Google" id="ProtNLM"/>
    </source>
</evidence>
<dbReference type="Proteomes" id="UP000337909">
    <property type="component" value="Unassembled WGS sequence"/>
</dbReference>